<keyword evidence="9" id="KW-0547">Nucleotide-binding</keyword>
<dbReference type="SMART" id="SM00874">
    <property type="entry name" value="B5"/>
    <property type="match status" value="1"/>
</dbReference>
<reference evidence="17 18" key="1">
    <citation type="submission" date="2024-10" db="EMBL/GenBank/DDBJ databases">
        <title>Updated reference genomes for cyclostephanoid diatoms.</title>
        <authorList>
            <person name="Roberts W.R."/>
            <person name="Alverson A.J."/>
        </authorList>
    </citation>
    <scope>NUCLEOTIDE SEQUENCE [LARGE SCALE GENOMIC DNA]</scope>
    <source>
        <strain evidence="17 18">AJA228-03</strain>
    </source>
</reference>
<dbReference type="Gene3D" id="3.30.56.10">
    <property type="match status" value="2"/>
</dbReference>
<evidence type="ECO:0000256" key="15">
    <source>
        <dbReference type="ARBA" id="ARBA00049255"/>
    </source>
</evidence>
<dbReference type="InterPro" id="IPR041616">
    <property type="entry name" value="PheRS_beta_core"/>
</dbReference>
<organism evidence="17 18">
    <name type="scientific">Cyclostephanos tholiformis</name>
    <dbReference type="NCBI Taxonomy" id="382380"/>
    <lineage>
        <taxon>Eukaryota</taxon>
        <taxon>Sar</taxon>
        <taxon>Stramenopiles</taxon>
        <taxon>Ochrophyta</taxon>
        <taxon>Bacillariophyta</taxon>
        <taxon>Coscinodiscophyceae</taxon>
        <taxon>Thalassiosirophycidae</taxon>
        <taxon>Stephanodiscales</taxon>
        <taxon>Stephanodiscaceae</taxon>
        <taxon>Cyclostephanos</taxon>
    </lineage>
</organism>
<sequence>MPTVSVSRDRLFAHIGRSYTDDEFDELCFEFGIELDDVTSERAEVTKSETCRLTEEQILALSDEVVYKIDVPANRYDLLCIEGISRSLRVFLGDMDAPVYRVSSPSPPPPAAADGDGDARRTATMTVIKSNVDTVRPYVVCAILRDVVFDEHRYESFIELQDHLHRNVCRGRTLVAIGTHDLDAVVGPFVYDARIPETINFVPLTHASVGRPFDGRELLEHYETDPACKHLRPYVSIIKDSTKYPVVSDSLGNVLSLPPIINGARSRITLGTRNVFIECTGTDLTKANIVLDTVVAMFSEYAASPFSVESVVVNYVDTAGEGAVIVESHVTPSMLTRKMTASVEFVNSLIGINVGPDEMANLCNRIQLGPARILPPSIAANDDDDDDDDDGPVLEVTVPPTRSDILHAVDVAEDVGIAYGYNKVVRTVPQTCTVGREQPLNQLGDLLREEISRAGYVEVLTHGLSSRRDNFSALRRQVTAAVSLSNPANVEYEVVRTTLLPGLLKCLQHNRSSSFASGFKLFEISDVVLPDDVHVDTETVVGARNTRRVCATYSGRTSGFEVIHGLVDRIMALCEVSPTEEYVGTSGTAHVKVHCREGWYYEIRELKEGGNDDVGGTYFPGRAAEILLSSPKTGGEMIVMGTFGILHPEVLGNFDIMYPTSAVELSLDRLL</sequence>
<name>A0ABD3RYE7_9STRA</name>
<dbReference type="FunFam" id="3.30.56.10:FF:000005">
    <property type="entry name" value="Phenylalanine--tRNA ligase beta subunit"/>
    <property type="match status" value="1"/>
</dbReference>
<keyword evidence="8" id="KW-0479">Metal-binding</keyword>
<comment type="catalytic activity">
    <reaction evidence="15">
        <text>tRNA(Phe) + L-phenylalanine + ATP = L-phenylalanyl-tRNA(Phe) + AMP + diphosphate + H(+)</text>
        <dbReference type="Rhea" id="RHEA:19413"/>
        <dbReference type="Rhea" id="RHEA-COMP:9668"/>
        <dbReference type="Rhea" id="RHEA-COMP:9699"/>
        <dbReference type="ChEBI" id="CHEBI:15378"/>
        <dbReference type="ChEBI" id="CHEBI:30616"/>
        <dbReference type="ChEBI" id="CHEBI:33019"/>
        <dbReference type="ChEBI" id="CHEBI:58095"/>
        <dbReference type="ChEBI" id="CHEBI:78442"/>
        <dbReference type="ChEBI" id="CHEBI:78531"/>
        <dbReference type="ChEBI" id="CHEBI:456215"/>
        <dbReference type="EC" id="6.1.1.20"/>
    </reaction>
</comment>
<dbReference type="Pfam" id="PF17759">
    <property type="entry name" value="tRNA_synthFbeta"/>
    <property type="match status" value="1"/>
</dbReference>
<evidence type="ECO:0000256" key="5">
    <source>
        <dbReference type="ARBA" id="ARBA00012814"/>
    </source>
</evidence>
<keyword evidence="10" id="KW-0067">ATP-binding</keyword>
<evidence type="ECO:0000256" key="6">
    <source>
        <dbReference type="ARBA" id="ARBA00022490"/>
    </source>
</evidence>
<dbReference type="PANTHER" id="PTHR10947">
    <property type="entry name" value="PHENYLALANYL-TRNA SYNTHETASE BETA CHAIN AND LEUCINE-RICH REPEAT-CONTAINING PROTEIN 47"/>
    <property type="match status" value="1"/>
</dbReference>
<dbReference type="GO" id="GO:0006432">
    <property type="term" value="P:phenylalanyl-tRNA aminoacylation"/>
    <property type="evidence" value="ECO:0007669"/>
    <property type="project" value="UniProtKB-ARBA"/>
</dbReference>
<keyword evidence="11" id="KW-0460">Magnesium</keyword>
<evidence type="ECO:0000256" key="9">
    <source>
        <dbReference type="ARBA" id="ARBA00022741"/>
    </source>
</evidence>
<dbReference type="InterPro" id="IPR004531">
    <property type="entry name" value="Phe-tRNA-synth_IIc_bsu_arc_euk"/>
</dbReference>
<dbReference type="InterPro" id="IPR005146">
    <property type="entry name" value="B3/B4_tRNA-bd"/>
</dbReference>
<dbReference type="CDD" id="cd00769">
    <property type="entry name" value="PheRS_beta_core"/>
    <property type="match status" value="1"/>
</dbReference>
<dbReference type="NCBIfam" id="TIGR00471">
    <property type="entry name" value="pheT_arch"/>
    <property type="match status" value="1"/>
</dbReference>
<keyword evidence="7" id="KW-0436">Ligase</keyword>
<comment type="similarity">
    <text evidence="3">Belongs to the phenylalanyl-tRNA synthetase beta subunit family. Type 2 subfamily.</text>
</comment>
<keyword evidence="13" id="KW-0030">Aminoacyl-tRNA synthetase</keyword>
<dbReference type="PROSITE" id="PS51483">
    <property type="entry name" value="B5"/>
    <property type="match status" value="1"/>
</dbReference>
<keyword evidence="6" id="KW-0963">Cytoplasm</keyword>
<accession>A0ABD3RYE7</accession>
<keyword evidence="18" id="KW-1185">Reference proteome</keyword>
<comment type="subcellular location">
    <subcellularLocation>
        <location evidence="2">Cytoplasm</location>
    </subcellularLocation>
</comment>
<protein>
    <recommendedName>
        <fullName evidence="5">phenylalanine--tRNA ligase</fullName>
        <ecNumber evidence="5">6.1.1.20</ecNumber>
    </recommendedName>
    <alternativeName>
        <fullName evidence="14">Phenylalanyl-tRNA synthetase beta subunit</fullName>
    </alternativeName>
</protein>
<dbReference type="InterPro" id="IPR020825">
    <property type="entry name" value="Phe-tRNA_synthase-like_B3/B4"/>
</dbReference>
<evidence type="ECO:0000313" key="17">
    <source>
        <dbReference type="EMBL" id="KAL3817245.1"/>
    </source>
</evidence>
<dbReference type="GO" id="GO:0005524">
    <property type="term" value="F:ATP binding"/>
    <property type="evidence" value="ECO:0007669"/>
    <property type="project" value="UniProtKB-KW"/>
</dbReference>
<dbReference type="GO" id="GO:0004826">
    <property type="term" value="F:phenylalanine-tRNA ligase activity"/>
    <property type="evidence" value="ECO:0007669"/>
    <property type="project" value="UniProtKB-EC"/>
</dbReference>
<dbReference type="Gene3D" id="3.30.930.10">
    <property type="entry name" value="Bira Bifunctional Protein, Domain 2"/>
    <property type="match status" value="1"/>
</dbReference>
<dbReference type="SUPFAM" id="SSF56037">
    <property type="entry name" value="PheT/TilS domain"/>
    <property type="match status" value="1"/>
</dbReference>
<dbReference type="SUPFAM" id="SSF46955">
    <property type="entry name" value="Putative DNA-binding domain"/>
    <property type="match status" value="2"/>
</dbReference>
<dbReference type="InterPro" id="IPR009061">
    <property type="entry name" value="DNA-bd_dom_put_sf"/>
</dbReference>
<comment type="caution">
    <text evidence="17">The sequence shown here is derived from an EMBL/GenBank/DDBJ whole genome shotgun (WGS) entry which is preliminary data.</text>
</comment>
<comment type="subunit">
    <text evidence="4">Tetramer of two alpha and two beta subunits.</text>
</comment>
<gene>
    <name evidence="17" type="ORF">ACHAXA_009532</name>
</gene>
<comment type="cofactor">
    <cofactor evidence="1">
        <name>Mg(2+)</name>
        <dbReference type="ChEBI" id="CHEBI:18420"/>
    </cofactor>
</comment>
<dbReference type="Pfam" id="PF18262">
    <property type="entry name" value="PhetRS_B1"/>
    <property type="match status" value="1"/>
</dbReference>
<dbReference type="InterPro" id="IPR045060">
    <property type="entry name" value="Phe-tRNA-ligase_IIc_bsu"/>
</dbReference>
<evidence type="ECO:0000256" key="2">
    <source>
        <dbReference type="ARBA" id="ARBA00004496"/>
    </source>
</evidence>
<dbReference type="InterPro" id="IPR005147">
    <property type="entry name" value="tRNA_synthase_B5-dom"/>
</dbReference>
<evidence type="ECO:0000259" key="16">
    <source>
        <dbReference type="PROSITE" id="PS51483"/>
    </source>
</evidence>
<dbReference type="EC" id="6.1.1.20" evidence="5"/>
<dbReference type="GO" id="GO:0005737">
    <property type="term" value="C:cytoplasm"/>
    <property type="evidence" value="ECO:0007669"/>
    <property type="project" value="UniProtKB-SubCell"/>
</dbReference>
<dbReference type="InterPro" id="IPR045864">
    <property type="entry name" value="aa-tRNA-synth_II/BPL/LPL"/>
</dbReference>
<keyword evidence="12" id="KW-0648">Protein biosynthesis</keyword>
<dbReference type="InterPro" id="IPR040659">
    <property type="entry name" value="PhetRS_B1"/>
</dbReference>
<evidence type="ECO:0000256" key="4">
    <source>
        <dbReference type="ARBA" id="ARBA00011209"/>
    </source>
</evidence>
<feature type="domain" description="B5" evidence="16">
    <location>
        <begin position="334"/>
        <end position="426"/>
    </location>
</feature>
<evidence type="ECO:0000256" key="3">
    <source>
        <dbReference type="ARBA" id="ARBA00007438"/>
    </source>
</evidence>
<dbReference type="EMBL" id="JALLPB020000113">
    <property type="protein sequence ID" value="KAL3817245.1"/>
    <property type="molecule type" value="Genomic_DNA"/>
</dbReference>
<dbReference type="AlphaFoldDB" id="A0ABD3RYE7"/>
<evidence type="ECO:0000256" key="1">
    <source>
        <dbReference type="ARBA" id="ARBA00001946"/>
    </source>
</evidence>
<evidence type="ECO:0000256" key="14">
    <source>
        <dbReference type="ARBA" id="ARBA00033189"/>
    </source>
</evidence>
<evidence type="ECO:0000256" key="12">
    <source>
        <dbReference type="ARBA" id="ARBA00022917"/>
    </source>
</evidence>
<evidence type="ECO:0000256" key="7">
    <source>
        <dbReference type="ARBA" id="ARBA00022598"/>
    </source>
</evidence>
<dbReference type="GO" id="GO:0046872">
    <property type="term" value="F:metal ion binding"/>
    <property type="evidence" value="ECO:0007669"/>
    <property type="project" value="UniProtKB-KW"/>
</dbReference>
<dbReference type="Pfam" id="PF03484">
    <property type="entry name" value="B5"/>
    <property type="match status" value="1"/>
</dbReference>
<dbReference type="SMART" id="SM00873">
    <property type="entry name" value="B3_4"/>
    <property type="match status" value="1"/>
</dbReference>
<proteinExistence type="inferred from homology"/>
<evidence type="ECO:0000256" key="10">
    <source>
        <dbReference type="ARBA" id="ARBA00022840"/>
    </source>
</evidence>
<dbReference type="PANTHER" id="PTHR10947:SF0">
    <property type="entry name" value="PHENYLALANINE--TRNA LIGASE BETA SUBUNIT"/>
    <property type="match status" value="1"/>
</dbReference>
<dbReference type="FunFam" id="3.50.40.10:FF:000002">
    <property type="entry name" value="phenylalanine--tRNA ligase beta subunit"/>
    <property type="match status" value="1"/>
</dbReference>
<evidence type="ECO:0000256" key="11">
    <source>
        <dbReference type="ARBA" id="ARBA00022842"/>
    </source>
</evidence>
<dbReference type="Proteomes" id="UP001530377">
    <property type="component" value="Unassembled WGS sequence"/>
</dbReference>
<evidence type="ECO:0000256" key="8">
    <source>
        <dbReference type="ARBA" id="ARBA00022723"/>
    </source>
</evidence>
<evidence type="ECO:0000256" key="13">
    <source>
        <dbReference type="ARBA" id="ARBA00023146"/>
    </source>
</evidence>
<dbReference type="Gene3D" id="3.50.40.10">
    <property type="entry name" value="Phenylalanyl-trna Synthetase, Chain B, domain 3"/>
    <property type="match status" value="1"/>
</dbReference>
<dbReference type="SUPFAM" id="SSF55681">
    <property type="entry name" value="Class II aaRS and biotin synthetases"/>
    <property type="match status" value="1"/>
</dbReference>
<evidence type="ECO:0000313" key="18">
    <source>
        <dbReference type="Proteomes" id="UP001530377"/>
    </source>
</evidence>